<proteinExistence type="predicted"/>
<accession>A0A511NCB4</accession>
<keyword evidence="2" id="KW-1185">Reference proteome</keyword>
<name>A0A511NCB4_DEIC1</name>
<sequence length="200" mass="21737">MSNADNRKNIERRVLEFLNENTDSSTSAADTDVAEALELTVDEVRTAFKSLKERGYVNTNASGLGHPKARITAAGKDFLSGETPAAGGMHFHNTMNGTVHLQQGSHQTMYVTHNTGLQAADVLKLVQGLKASLHEVPAEHRGEAQEQIEELEILFGSENPRPTAIKNVVRNLFAFAVAGTAFYADVVQIAQAYNFQLPGM</sequence>
<dbReference type="Proteomes" id="UP000321306">
    <property type="component" value="Unassembled WGS sequence"/>
</dbReference>
<gene>
    <name evidence="1" type="ORF">DC3_56260</name>
</gene>
<dbReference type="InterPro" id="IPR036388">
    <property type="entry name" value="WH-like_DNA-bd_sf"/>
</dbReference>
<dbReference type="AlphaFoldDB" id="A0A511NCB4"/>
<dbReference type="RefSeq" id="WP_146891637.1">
    <property type="nucleotide sequence ID" value="NZ_BJXB01000051.1"/>
</dbReference>
<evidence type="ECO:0000313" key="2">
    <source>
        <dbReference type="Proteomes" id="UP000321306"/>
    </source>
</evidence>
<dbReference type="Gene3D" id="1.10.10.10">
    <property type="entry name" value="Winged helix-like DNA-binding domain superfamily/Winged helix DNA-binding domain"/>
    <property type="match status" value="1"/>
</dbReference>
<protein>
    <submittedName>
        <fullName evidence="1">Uncharacterized protein</fullName>
    </submittedName>
</protein>
<comment type="caution">
    <text evidence="1">The sequence shown here is derived from an EMBL/GenBank/DDBJ whole genome shotgun (WGS) entry which is preliminary data.</text>
</comment>
<organism evidence="1 2">
    <name type="scientific">Deinococcus cellulosilyticus (strain DSM 18568 / NBRC 106333 / KACC 11606 / 5516J-15)</name>
    <dbReference type="NCBI Taxonomy" id="1223518"/>
    <lineage>
        <taxon>Bacteria</taxon>
        <taxon>Thermotogati</taxon>
        <taxon>Deinococcota</taxon>
        <taxon>Deinococci</taxon>
        <taxon>Deinococcales</taxon>
        <taxon>Deinococcaceae</taxon>
        <taxon>Deinococcus</taxon>
    </lineage>
</organism>
<reference evidence="1 2" key="1">
    <citation type="submission" date="2019-07" db="EMBL/GenBank/DDBJ databases">
        <title>Whole genome shotgun sequence of Deinococcus cellulosilyticus NBRC 106333.</title>
        <authorList>
            <person name="Hosoyama A."/>
            <person name="Uohara A."/>
            <person name="Ohji S."/>
            <person name="Ichikawa N."/>
        </authorList>
    </citation>
    <scope>NUCLEOTIDE SEQUENCE [LARGE SCALE GENOMIC DNA]</scope>
    <source>
        <strain evidence="1 2">NBRC 106333</strain>
    </source>
</reference>
<dbReference type="EMBL" id="BJXB01000051">
    <property type="protein sequence ID" value="GEM49991.1"/>
    <property type="molecule type" value="Genomic_DNA"/>
</dbReference>
<evidence type="ECO:0000313" key="1">
    <source>
        <dbReference type="EMBL" id="GEM49991.1"/>
    </source>
</evidence>